<name>Q3A0T6_SYNC1</name>
<accession>Q3A0T6</accession>
<dbReference type="SUPFAM" id="SSF81301">
    <property type="entry name" value="Nucleotidyltransferase"/>
    <property type="match status" value="1"/>
</dbReference>
<dbReference type="HOGENOM" id="CLU_086367_0_0_7"/>
<keyword evidence="2" id="KW-1185">Reference proteome</keyword>
<reference evidence="1 2" key="2">
    <citation type="journal article" date="2012" name="BMC Genomics">
        <title>The genome of Pelobacter carbinolicus reveals surprising metabolic capabilities and physiological features.</title>
        <authorList>
            <person name="Aklujkar M."/>
            <person name="Haveman S.A."/>
            <person name="Didonato R.Jr."/>
            <person name="Chertkov O."/>
            <person name="Han C.S."/>
            <person name="Land M.L."/>
            <person name="Brown P."/>
            <person name="Lovley D.R."/>
        </authorList>
    </citation>
    <scope>NUCLEOTIDE SEQUENCE [LARGE SCALE GENOMIC DNA]</scope>
    <source>
        <strain evidence="2">DSM 2380 / NBRC 103641 / GraBd1</strain>
    </source>
</reference>
<evidence type="ECO:0008006" key="3">
    <source>
        <dbReference type="Google" id="ProtNLM"/>
    </source>
</evidence>
<gene>
    <name evidence="1" type="ordered locus">Pcar_2786</name>
</gene>
<dbReference type="InterPro" id="IPR043519">
    <property type="entry name" value="NT_sf"/>
</dbReference>
<dbReference type="OrthoDB" id="9157371at2"/>
<dbReference type="Proteomes" id="UP000002534">
    <property type="component" value="Chromosome"/>
</dbReference>
<evidence type="ECO:0000313" key="2">
    <source>
        <dbReference type="Proteomes" id="UP000002534"/>
    </source>
</evidence>
<reference evidence="2" key="1">
    <citation type="submission" date="2005-10" db="EMBL/GenBank/DDBJ databases">
        <title>Complete sequence of Pelobacter carbinolicus DSM 2380.</title>
        <authorList>
            <person name="Copeland A."/>
            <person name="Lucas S."/>
            <person name="Lapidus A."/>
            <person name="Barry K."/>
            <person name="Detter J.C."/>
            <person name="Glavina T."/>
            <person name="Hammon N."/>
            <person name="Israni S."/>
            <person name="Pitluck S."/>
            <person name="Chertkov O."/>
            <person name="Schmutz J."/>
            <person name="Larimer F."/>
            <person name="Land M."/>
            <person name="Kyrpides N."/>
            <person name="Ivanova N."/>
            <person name="Richardson P."/>
        </authorList>
    </citation>
    <scope>NUCLEOTIDE SEQUENCE [LARGE SCALE GENOMIC DNA]</scope>
    <source>
        <strain evidence="2">DSM 2380 / NBRC 103641 / GraBd1</strain>
    </source>
</reference>
<dbReference type="RefSeq" id="WP_011342566.1">
    <property type="nucleotide sequence ID" value="NC_007498.2"/>
</dbReference>
<organism evidence="1 2">
    <name type="scientific">Syntrophotalea carbinolica (strain DSM 2380 / NBRC 103641 / GraBd1)</name>
    <name type="common">Pelobacter carbinolicus</name>
    <dbReference type="NCBI Taxonomy" id="338963"/>
    <lineage>
        <taxon>Bacteria</taxon>
        <taxon>Pseudomonadati</taxon>
        <taxon>Thermodesulfobacteriota</taxon>
        <taxon>Desulfuromonadia</taxon>
        <taxon>Desulfuromonadales</taxon>
        <taxon>Syntrophotaleaceae</taxon>
        <taxon>Syntrophotalea</taxon>
    </lineage>
</organism>
<proteinExistence type="predicted"/>
<evidence type="ECO:0000313" key="1">
    <source>
        <dbReference type="EMBL" id="ABA90021.1"/>
    </source>
</evidence>
<sequence length="210" mass="24448">MTRRDRLRQLIAREAARLMYEEQIKEYMTAKRKAARAFGLEKRLSLGHHLPSNSEIHAELQRLINLLEPEVLPERLLQMRVLALKYMELLAPFRPYLIGSVLSGCVTQRSDIDLHLFADDPEEVERFLADRHLDFISEIVTIHKGGRFHDYPHLYLEENGIELELSVYPPRERQNIPRSSITGKAMERADAKQLRRLISASFTLPDHPDT</sequence>
<dbReference type="AlphaFoldDB" id="Q3A0T6"/>
<dbReference type="Gene3D" id="3.30.460.10">
    <property type="entry name" value="Beta Polymerase, domain 2"/>
    <property type="match status" value="1"/>
</dbReference>
<dbReference type="eggNOG" id="COG2413">
    <property type="taxonomic scope" value="Bacteria"/>
</dbReference>
<dbReference type="EMBL" id="CP000142">
    <property type="protein sequence ID" value="ABA90021.1"/>
    <property type="molecule type" value="Genomic_DNA"/>
</dbReference>
<dbReference type="STRING" id="338963.Pcar_2786"/>
<dbReference type="KEGG" id="pca:Pcar_2786"/>
<protein>
    <recommendedName>
        <fullName evidence="3">Polymerase nucleotidyl transferase domain-containing protein</fullName>
    </recommendedName>
</protein>